<proteinExistence type="predicted"/>
<keyword evidence="3" id="KW-1185">Reference proteome</keyword>
<dbReference type="AlphaFoldDB" id="A0A9X1QNZ6"/>
<keyword evidence="1" id="KW-1133">Transmembrane helix</keyword>
<evidence type="ECO:0000256" key="1">
    <source>
        <dbReference type="SAM" id="Phobius"/>
    </source>
</evidence>
<dbReference type="RefSeq" id="WP_236117940.1">
    <property type="nucleotide sequence ID" value="NZ_JAKGSI010000001.1"/>
</dbReference>
<accession>A0A9X1QNZ6</accession>
<dbReference type="Proteomes" id="UP001139336">
    <property type="component" value="Unassembled WGS sequence"/>
</dbReference>
<gene>
    <name evidence="2" type="ORF">L1O03_03100</name>
</gene>
<sequence>MTRVFSLVRVLFFVFLALFLLGGVAIVGAQALGVLLLNGGMVTGVSKTLAPWVFSAATVCSVCAFVLRYQPSAEKPQT</sequence>
<evidence type="ECO:0000313" key="2">
    <source>
        <dbReference type="EMBL" id="MCF4006166.1"/>
    </source>
</evidence>
<comment type="caution">
    <text evidence="2">The sequence shown here is derived from an EMBL/GenBank/DDBJ whole genome shotgun (WGS) entry which is preliminary data.</text>
</comment>
<organism evidence="2 3">
    <name type="scientific">Corynebacterium uropygiale</name>
    <dbReference type="NCBI Taxonomy" id="1775911"/>
    <lineage>
        <taxon>Bacteria</taxon>
        <taxon>Bacillati</taxon>
        <taxon>Actinomycetota</taxon>
        <taxon>Actinomycetes</taxon>
        <taxon>Mycobacteriales</taxon>
        <taxon>Corynebacteriaceae</taxon>
        <taxon>Corynebacterium</taxon>
    </lineage>
</organism>
<protein>
    <submittedName>
        <fullName evidence="2">Uncharacterized protein</fullName>
    </submittedName>
</protein>
<keyword evidence="1" id="KW-0472">Membrane</keyword>
<keyword evidence="1" id="KW-0812">Transmembrane</keyword>
<evidence type="ECO:0000313" key="3">
    <source>
        <dbReference type="Proteomes" id="UP001139336"/>
    </source>
</evidence>
<reference evidence="2" key="1">
    <citation type="submission" date="2022-01" db="EMBL/GenBank/DDBJ databases">
        <title>Corynebacterium sp. nov isolated from isolated from the feces of the greater white-fronted geese (Anser albifrons) at Poyang Lake, PR China.</title>
        <authorList>
            <person name="Liu Q."/>
        </authorList>
    </citation>
    <scope>NUCLEOTIDE SEQUENCE</scope>
    <source>
        <strain evidence="2">JCM 32435</strain>
    </source>
</reference>
<dbReference type="EMBL" id="JAKGSI010000001">
    <property type="protein sequence ID" value="MCF4006166.1"/>
    <property type="molecule type" value="Genomic_DNA"/>
</dbReference>
<name>A0A9X1QNZ6_9CORY</name>
<feature type="transmembrane region" description="Helical" evidence="1">
    <location>
        <begin position="49"/>
        <end position="67"/>
    </location>
</feature>